<dbReference type="EMBL" id="AY523973">
    <property type="protein sequence ID" value="AAS83013.1"/>
    <property type="molecule type" value="Genomic_DNA"/>
</dbReference>
<dbReference type="PIRSF" id="PIRSF030158">
    <property type="entry name" value="UCP030158"/>
    <property type="match status" value="1"/>
</dbReference>
<keyword evidence="5" id="KW-0614">Plasmid</keyword>
<protein>
    <recommendedName>
        <fullName evidence="4">Glycosyltransferase 61 catalytic domain-containing protein</fullName>
    </recommendedName>
</protein>
<dbReference type="InterPro" id="IPR049625">
    <property type="entry name" value="Glyco_transf_61_cat"/>
</dbReference>
<dbReference type="AlphaFoldDB" id="Q6QW87"/>
<dbReference type="Pfam" id="PF04577">
    <property type="entry name" value="Glyco_transf_61"/>
    <property type="match status" value="1"/>
</dbReference>
<evidence type="ECO:0000313" key="5">
    <source>
        <dbReference type="EMBL" id="AAS83013.1"/>
    </source>
</evidence>
<keyword evidence="3" id="KW-0325">Glycoprotein</keyword>
<evidence type="ECO:0000259" key="4">
    <source>
        <dbReference type="Pfam" id="PF04577"/>
    </source>
</evidence>
<geneLocation type="plasmid" evidence="5">
    <name>90 MDa</name>
</geneLocation>
<reference evidence="5" key="1">
    <citation type="journal article" date="2004" name="FEMS Microbiol. Lett.">
        <title>Annotation of the pRhico plasmid of Azospirillum brasilense reveals its role in determining the outer surface composition.</title>
        <authorList>
            <person name="Vanbleu E."/>
            <person name="Marchal K."/>
            <person name="Lambrecht M."/>
            <person name="Mathys J."/>
            <person name="Vanderleyden J."/>
        </authorList>
    </citation>
    <scope>NUCLEOTIDE SEQUENCE</scope>
    <source>
        <plasmid evidence="5">90 MDa</plasmid>
    </source>
</reference>
<evidence type="ECO:0000256" key="3">
    <source>
        <dbReference type="ARBA" id="ARBA00023180"/>
    </source>
</evidence>
<evidence type="ECO:0000256" key="1">
    <source>
        <dbReference type="ARBA" id="ARBA00022676"/>
    </source>
</evidence>
<proteinExistence type="predicted"/>
<keyword evidence="2" id="KW-0808">Transferase</keyword>
<name>Q6QW87_AZOBR</name>
<dbReference type="PANTHER" id="PTHR20961">
    <property type="entry name" value="GLYCOSYLTRANSFERASE"/>
    <property type="match status" value="1"/>
</dbReference>
<dbReference type="GO" id="GO:0016757">
    <property type="term" value="F:glycosyltransferase activity"/>
    <property type="evidence" value="ECO:0007669"/>
    <property type="project" value="UniProtKB-KW"/>
</dbReference>
<sequence length="377" mass="41671">MGHPDGAAWGLRWNSARMRPTQIALPDDSVILTLTSPGFDAAYPRLVNGDLIPDSVRQVMEWAWSTLRFPERPVRVARLADVWVAKEGLVFDRGGNLYRETITQHSETEIDQAHDAVLASMRHWEEMGWAADREGPVLLCKKRGVGNYGHWMMEMLPKAHLVHDRLSDLGSRFLVAQAPEHLNNSMAFSLSMLGIDLARTIVADDTPRRFADLLLVDGLTEHGGYMSPLVLDTVDAMARDVASAGVEQLFVTRRSTGIRRIVDEDALAAQAEARGYRVVEPGLLDLPQQIALFKGASRIIGVMGAAMTNIAFAPPGARVINLTPAGMPDTFFWFIATLRGLDYTEIRCAQSGPVRGIMPWDTDLILSPDNRDSIFAD</sequence>
<organism evidence="5">
    <name type="scientific">Azospirillum brasilense</name>
    <dbReference type="NCBI Taxonomy" id="192"/>
    <lineage>
        <taxon>Bacteria</taxon>
        <taxon>Pseudomonadati</taxon>
        <taxon>Pseudomonadota</taxon>
        <taxon>Alphaproteobacteria</taxon>
        <taxon>Rhodospirillales</taxon>
        <taxon>Azospirillaceae</taxon>
        <taxon>Azospirillum</taxon>
    </lineage>
</organism>
<keyword evidence="1" id="KW-0328">Glycosyltransferase</keyword>
<dbReference type="InterPro" id="IPR024698">
    <property type="entry name" value="Caps_psacc_synth_Cps23fI-typ"/>
</dbReference>
<accession>Q6QW87</accession>
<evidence type="ECO:0000256" key="2">
    <source>
        <dbReference type="ARBA" id="ARBA00022679"/>
    </source>
</evidence>
<dbReference type="InterPro" id="IPR007657">
    <property type="entry name" value="Glycosyltransferase_61"/>
</dbReference>
<gene>
    <name evidence="5" type="ORF">pRhico015</name>
</gene>
<feature type="domain" description="Glycosyltransferase 61 catalytic" evidence="4">
    <location>
        <begin position="148"/>
        <end position="320"/>
    </location>
</feature>